<dbReference type="Proteomes" id="UP000188993">
    <property type="component" value="Chromosome"/>
</dbReference>
<dbReference type="InterPro" id="IPR024134">
    <property type="entry name" value="SOD_Cu/Zn_/chaperone"/>
</dbReference>
<evidence type="ECO:0000256" key="2">
    <source>
        <dbReference type="SAM" id="SignalP"/>
    </source>
</evidence>
<dbReference type="InterPro" id="IPR036423">
    <property type="entry name" value="SOD-like_Cu/Zn_dom_sf"/>
</dbReference>
<name>A0A1S6IPX2_9LACT</name>
<feature type="chain" id="PRO_5039532075" evidence="2">
    <location>
        <begin position="25"/>
        <end position="206"/>
    </location>
</feature>
<accession>A0A1S6IPX2</accession>
<dbReference type="RefSeq" id="WP_062470611.1">
    <property type="nucleotide sequence ID" value="NZ_BBYN01000021.1"/>
</dbReference>
<dbReference type="GO" id="GO:0006801">
    <property type="term" value="P:superoxide metabolic process"/>
    <property type="evidence" value="ECO:0007669"/>
    <property type="project" value="InterPro"/>
</dbReference>
<reference evidence="4 5" key="1">
    <citation type="journal article" date="2014" name="Int. J. Syst. Evol. Microbiol.">
        <title>Jeotgalibaca dankookensis gen. nov., sp. nov., a member of the family Carnobacteriaceae, isolated from seujeot (Korean traditional food).</title>
        <authorList>
            <person name="Lee D.G."/>
            <person name="Trujillo M.E."/>
            <person name="Kang H."/>
            <person name="Ahn T.Y."/>
        </authorList>
    </citation>
    <scope>NUCLEOTIDE SEQUENCE [LARGE SCALE GENOMIC DNA]</scope>
    <source>
        <strain evidence="4 5">EX-07</strain>
    </source>
</reference>
<dbReference type="AlphaFoldDB" id="A0A1S6IPX2"/>
<evidence type="ECO:0000313" key="4">
    <source>
        <dbReference type="EMBL" id="AQS53597.1"/>
    </source>
</evidence>
<gene>
    <name evidence="4" type="primary">yojM</name>
    <name evidence="4" type="ORF">BW727_101230</name>
</gene>
<dbReference type="SUPFAM" id="SSF49329">
    <property type="entry name" value="Cu,Zn superoxide dismutase-like"/>
    <property type="match status" value="1"/>
</dbReference>
<dbReference type="EMBL" id="CP019728">
    <property type="protein sequence ID" value="AQS53597.1"/>
    <property type="molecule type" value="Genomic_DNA"/>
</dbReference>
<keyword evidence="2" id="KW-0732">Signal</keyword>
<sequence length="206" mass="21973">MKSFGKILLSSSAMFLLAACTNTATEETETPQEDTAVVTSVEETEDTTEMEILETVSVTMIDSNSNDLGIAVFSEEDGEVTLKLDLQGMSPGEYGMHIHEVGQATPPTFEDAGSHFNPTNVEHGTESETGPHIGDLPNLVVPENGIVQESIVIPNTSLQENGENTLNTEQGTSLIIHTEADDYESQPSGDAGDRMVGGVIFPGNEE</sequence>
<dbReference type="PROSITE" id="PS51257">
    <property type="entry name" value="PROKAR_LIPOPROTEIN"/>
    <property type="match status" value="1"/>
</dbReference>
<comment type="similarity">
    <text evidence="1">Belongs to the Cu-Zn superoxide dismutase family.</text>
</comment>
<dbReference type="KEGG" id="jda:BW727_101230"/>
<evidence type="ECO:0000259" key="3">
    <source>
        <dbReference type="Pfam" id="PF00080"/>
    </source>
</evidence>
<protein>
    <submittedName>
        <fullName evidence="4">Superoxide dismutase-like protein YojM</fullName>
    </submittedName>
</protein>
<dbReference type="STRING" id="708126.BW727_101230"/>
<dbReference type="CDD" id="cd00305">
    <property type="entry name" value="Cu-Zn_Superoxide_Dismutase"/>
    <property type="match status" value="1"/>
</dbReference>
<keyword evidence="5" id="KW-1185">Reference proteome</keyword>
<dbReference type="InterPro" id="IPR001424">
    <property type="entry name" value="SOD_Cu_Zn_dom"/>
</dbReference>
<feature type="signal peptide" evidence="2">
    <location>
        <begin position="1"/>
        <end position="24"/>
    </location>
</feature>
<evidence type="ECO:0000256" key="1">
    <source>
        <dbReference type="ARBA" id="ARBA00010457"/>
    </source>
</evidence>
<evidence type="ECO:0000313" key="5">
    <source>
        <dbReference type="Proteomes" id="UP000188993"/>
    </source>
</evidence>
<feature type="domain" description="Superoxide dismutase copper/zinc binding" evidence="3">
    <location>
        <begin position="69"/>
        <end position="200"/>
    </location>
</feature>
<proteinExistence type="inferred from homology"/>
<dbReference type="Pfam" id="PF00080">
    <property type="entry name" value="Sod_Cu"/>
    <property type="match status" value="1"/>
</dbReference>
<dbReference type="PANTHER" id="PTHR10003">
    <property type="entry name" value="SUPEROXIDE DISMUTASE CU-ZN -RELATED"/>
    <property type="match status" value="1"/>
</dbReference>
<dbReference type="GO" id="GO:0005507">
    <property type="term" value="F:copper ion binding"/>
    <property type="evidence" value="ECO:0007669"/>
    <property type="project" value="InterPro"/>
</dbReference>
<organism evidence="4 5">
    <name type="scientific">Jeotgalibaca dankookensis</name>
    <dbReference type="NCBI Taxonomy" id="708126"/>
    <lineage>
        <taxon>Bacteria</taxon>
        <taxon>Bacillati</taxon>
        <taxon>Bacillota</taxon>
        <taxon>Bacilli</taxon>
        <taxon>Lactobacillales</taxon>
        <taxon>Carnobacteriaceae</taxon>
        <taxon>Jeotgalibaca</taxon>
    </lineage>
</organism>
<dbReference type="OrthoDB" id="9792957at2"/>
<dbReference type="Gene3D" id="2.60.40.200">
    <property type="entry name" value="Superoxide dismutase, copper/zinc binding domain"/>
    <property type="match status" value="1"/>
</dbReference>